<dbReference type="GO" id="GO:0005524">
    <property type="term" value="F:ATP binding"/>
    <property type="evidence" value="ECO:0007669"/>
    <property type="project" value="UniProtKB-KW"/>
</dbReference>
<dbReference type="Pfam" id="PF08448">
    <property type="entry name" value="PAS_4"/>
    <property type="match status" value="2"/>
</dbReference>
<keyword evidence="4" id="KW-0597">Phosphoprotein</keyword>
<dbReference type="RefSeq" id="WP_175528466.1">
    <property type="nucleotide sequence ID" value="NZ_FPCK01000001.1"/>
</dbReference>
<evidence type="ECO:0000256" key="3">
    <source>
        <dbReference type="ARBA" id="ARBA00021740"/>
    </source>
</evidence>
<evidence type="ECO:0000256" key="5">
    <source>
        <dbReference type="ARBA" id="ARBA00022679"/>
    </source>
</evidence>
<evidence type="ECO:0000256" key="8">
    <source>
        <dbReference type="ARBA" id="ARBA00022840"/>
    </source>
</evidence>
<dbReference type="GO" id="GO:0004673">
    <property type="term" value="F:protein histidine kinase activity"/>
    <property type="evidence" value="ECO:0007669"/>
    <property type="project" value="UniProtKB-EC"/>
</dbReference>
<dbReference type="NCBIfam" id="TIGR00229">
    <property type="entry name" value="sensory_box"/>
    <property type="match status" value="1"/>
</dbReference>
<evidence type="ECO:0000313" key="11">
    <source>
        <dbReference type="Proteomes" id="UP000199074"/>
    </source>
</evidence>
<dbReference type="InterPro" id="IPR000014">
    <property type="entry name" value="PAS"/>
</dbReference>
<dbReference type="Proteomes" id="UP000199074">
    <property type="component" value="Unassembled WGS sequence"/>
</dbReference>
<dbReference type="Gene3D" id="3.30.565.10">
    <property type="entry name" value="Histidine kinase-like ATPase, C-terminal domain"/>
    <property type="match status" value="1"/>
</dbReference>
<evidence type="ECO:0000256" key="2">
    <source>
        <dbReference type="ARBA" id="ARBA00012438"/>
    </source>
</evidence>
<comment type="catalytic activity">
    <reaction evidence="1">
        <text>ATP + protein L-histidine = ADP + protein N-phospho-L-histidine.</text>
        <dbReference type="EC" id="2.7.13.3"/>
    </reaction>
</comment>
<evidence type="ECO:0000256" key="6">
    <source>
        <dbReference type="ARBA" id="ARBA00022741"/>
    </source>
</evidence>
<dbReference type="InterPro" id="IPR036890">
    <property type="entry name" value="HATPase_C_sf"/>
</dbReference>
<evidence type="ECO:0000259" key="9">
    <source>
        <dbReference type="PROSITE" id="PS50112"/>
    </source>
</evidence>
<evidence type="ECO:0000256" key="1">
    <source>
        <dbReference type="ARBA" id="ARBA00000085"/>
    </source>
</evidence>
<keyword evidence="8" id="KW-0067">ATP-binding</keyword>
<sequence>MAELDYARIFDVLPSPFMILDANLVYVAANKAYVETTGRTLETLLGRQIFELFPNTGESGRRLKHSLETVVATGKPDTLAYLPYPIARADGDLEYRYWTAVHVPILNDAGEVEFVMQNTVDVSEFARIRAASTVPFATLSAEARLIERTREAEASNADFRRLFQQAPGFFAILSGPRHIFTFASDSYLRLVGGRLVLGRTVADALPEVVEQGFVDLLDRVYSEGYVHQAESARLMLARTPGREPEETYLDFSYHPIRDPSGEITGVFVQGTDRTEAVKAAQLQRLLIDELNHRVNNTMATVQSIASQTLRSTSDPVVARNAFQARIAALSKAHGMLSDRRWHTTEIGRLVRQELDAFDTNQVRYNGPMLMVNSKATIALAMLLHELASNAVRHGALSQPEGRLDVAWREDDADNLVLEWRERGGPAVTAPDKRGFGARLLDTIVSGELGGHLDLSYDPAGLIARLSIPPVGYIAQELTLG</sequence>
<dbReference type="InterPro" id="IPR013656">
    <property type="entry name" value="PAS_4"/>
</dbReference>
<dbReference type="SMART" id="SM00911">
    <property type="entry name" value="HWE_HK"/>
    <property type="match status" value="1"/>
</dbReference>
<dbReference type="EMBL" id="FPCK01000001">
    <property type="protein sequence ID" value="SFV30335.1"/>
    <property type="molecule type" value="Genomic_DNA"/>
</dbReference>
<reference evidence="10 11" key="1">
    <citation type="submission" date="2016-10" db="EMBL/GenBank/DDBJ databases">
        <authorList>
            <person name="de Groot N.N."/>
        </authorList>
    </citation>
    <scope>NUCLEOTIDE SEQUENCE [LARGE SCALE GENOMIC DNA]</scope>
    <source>
        <strain evidence="10 11">IPL20</strain>
    </source>
</reference>
<organism evidence="10 11">
    <name type="scientific">Devosia crocina</name>
    <dbReference type="NCBI Taxonomy" id="429728"/>
    <lineage>
        <taxon>Bacteria</taxon>
        <taxon>Pseudomonadati</taxon>
        <taxon>Pseudomonadota</taxon>
        <taxon>Alphaproteobacteria</taxon>
        <taxon>Hyphomicrobiales</taxon>
        <taxon>Devosiaceae</taxon>
        <taxon>Devosia</taxon>
    </lineage>
</organism>
<protein>
    <recommendedName>
        <fullName evidence="3">Blue-light-activated histidine kinase</fullName>
        <ecNumber evidence="2">2.7.13.3</ecNumber>
    </recommendedName>
</protein>
<dbReference type="InterPro" id="IPR035965">
    <property type="entry name" value="PAS-like_dom_sf"/>
</dbReference>
<name>A0A1I7N6N7_9HYPH</name>
<keyword evidence="5" id="KW-0808">Transferase</keyword>
<dbReference type="InterPro" id="IPR011102">
    <property type="entry name" value="Sig_transdc_His_kinase_HWE"/>
</dbReference>
<accession>A0A1I7N6N7</accession>
<dbReference type="SUPFAM" id="SSF55785">
    <property type="entry name" value="PYP-like sensor domain (PAS domain)"/>
    <property type="match status" value="2"/>
</dbReference>
<keyword evidence="7" id="KW-0418">Kinase</keyword>
<dbReference type="Pfam" id="PF07536">
    <property type="entry name" value="HWE_HK"/>
    <property type="match status" value="1"/>
</dbReference>
<evidence type="ECO:0000256" key="7">
    <source>
        <dbReference type="ARBA" id="ARBA00022777"/>
    </source>
</evidence>
<keyword evidence="11" id="KW-1185">Reference proteome</keyword>
<dbReference type="STRING" id="429728.SAMN05216456_0986"/>
<gene>
    <name evidence="10" type="ORF">SAMN05216456_0986</name>
</gene>
<keyword evidence="6" id="KW-0547">Nucleotide-binding</keyword>
<dbReference type="CDD" id="cd00130">
    <property type="entry name" value="PAS"/>
    <property type="match status" value="1"/>
</dbReference>
<feature type="domain" description="PAS" evidence="9">
    <location>
        <begin position="2"/>
        <end position="53"/>
    </location>
</feature>
<dbReference type="EC" id="2.7.13.3" evidence="2"/>
<dbReference type="PANTHER" id="PTHR41523:SF7">
    <property type="entry name" value="HISTIDINE KINASE"/>
    <property type="match status" value="1"/>
</dbReference>
<evidence type="ECO:0000256" key="4">
    <source>
        <dbReference type="ARBA" id="ARBA00022553"/>
    </source>
</evidence>
<evidence type="ECO:0000313" key="10">
    <source>
        <dbReference type="EMBL" id="SFV30335.1"/>
    </source>
</evidence>
<dbReference type="PROSITE" id="PS50112">
    <property type="entry name" value="PAS"/>
    <property type="match status" value="1"/>
</dbReference>
<dbReference type="Gene3D" id="3.30.450.20">
    <property type="entry name" value="PAS domain"/>
    <property type="match status" value="2"/>
</dbReference>
<dbReference type="SMART" id="SM00091">
    <property type="entry name" value="PAS"/>
    <property type="match status" value="2"/>
</dbReference>
<dbReference type="AlphaFoldDB" id="A0A1I7N6N7"/>
<proteinExistence type="predicted"/>
<dbReference type="PANTHER" id="PTHR41523">
    <property type="entry name" value="TWO-COMPONENT SYSTEM SENSOR PROTEIN"/>
    <property type="match status" value="1"/>
</dbReference>